<name>A0A5C8KS78_9GAMM</name>
<dbReference type="AlphaFoldDB" id="A0A5C8KS78"/>
<evidence type="ECO:0000313" key="2">
    <source>
        <dbReference type="Proteomes" id="UP000321248"/>
    </source>
</evidence>
<proteinExistence type="predicted"/>
<dbReference type="InterPro" id="IPR029063">
    <property type="entry name" value="SAM-dependent_MTases_sf"/>
</dbReference>
<keyword evidence="1" id="KW-0489">Methyltransferase</keyword>
<dbReference type="RefSeq" id="WP_147891703.1">
    <property type="nucleotide sequence ID" value="NZ_VRTS01000005.1"/>
</dbReference>
<dbReference type="GO" id="GO:0032259">
    <property type="term" value="P:methylation"/>
    <property type="evidence" value="ECO:0007669"/>
    <property type="project" value="UniProtKB-KW"/>
</dbReference>
<protein>
    <submittedName>
        <fullName evidence="1">Class I SAM-dependent methyltransferase</fullName>
    </submittedName>
</protein>
<comment type="caution">
    <text evidence="1">The sequence shown here is derived from an EMBL/GenBank/DDBJ whole genome shotgun (WGS) entry which is preliminary data.</text>
</comment>
<dbReference type="SUPFAM" id="SSF53335">
    <property type="entry name" value="S-adenosyl-L-methionine-dependent methyltransferases"/>
    <property type="match status" value="1"/>
</dbReference>
<dbReference type="GO" id="GO:0008168">
    <property type="term" value="F:methyltransferase activity"/>
    <property type="evidence" value="ECO:0007669"/>
    <property type="project" value="UniProtKB-KW"/>
</dbReference>
<keyword evidence="1" id="KW-0808">Transferase</keyword>
<dbReference type="OrthoDB" id="9801954at2"/>
<evidence type="ECO:0000313" key="1">
    <source>
        <dbReference type="EMBL" id="TXK62284.1"/>
    </source>
</evidence>
<accession>A0A5C8KS78</accession>
<organism evidence="1 2">
    <name type="scientific">Alkalisalibacterium limincola</name>
    <dbReference type="NCBI Taxonomy" id="2699169"/>
    <lineage>
        <taxon>Bacteria</taxon>
        <taxon>Pseudomonadati</taxon>
        <taxon>Pseudomonadota</taxon>
        <taxon>Gammaproteobacteria</taxon>
        <taxon>Lysobacterales</taxon>
        <taxon>Lysobacteraceae</taxon>
        <taxon>Alkalisalibacterium</taxon>
    </lineage>
</organism>
<dbReference type="EMBL" id="VRTS01000005">
    <property type="protein sequence ID" value="TXK62284.1"/>
    <property type="molecule type" value="Genomic_DNA"/>
</dbReference>
<dbReference type="Gene3D" id="3.40.50.150">
    <property type="entry name" value="Vaccinia Virus protein VP39"/>
    <property type="match status" value="1"/>
</dbReference>
<dbReference type="Proteomes" id="UP000321248">
    <property type="component" value="Unassembled WGS sequence"/>
</dbReference>
<reference evidence="1 2" key="1">
    <citation type="submission" date="2019-08" db="EMBL/GenBank/DDBJ databases">
        <authorList>
            <person name="Karlyshev A.V."/>
        </authorList>
    </citation>
    <scope>NUCLEOTIDE SEQUENCE [LARGE SCALE GENOMIC DNA]</scope>
    <source>
        <strain evidence="1 2">Alg18-2.2</strain>
    </source>
</reference>
<sequence length="218" mass="25221">MSSGFLHRYFLNNSGKRLHKWVHYFDVYERHFERFRGTAPTVLEIGVHGGGSMEMWKAYFGEGARIVGLDINPECKQHERENIEVFIGSQDDPAVIGTILDKYPEFDIVIDDGSHRMSHLIASFELLYPHVRDNGVYFVEDLHTCYWPKYEGGLGLPHTFIEYAKRKIDQLNAVHAPEDLQVDDFSRSTDSIAFYDSIAVFEKRRQGHRQAIITKPLD</sequence>
<gene>
    <name evidence="1" type="ORF">FU658_08580</name>
</gene>
<keyword evidence="2" id="KW-1185">Reference proteome</keyword>
<dbReference type="CDD" id="cd02440">
    <property type="entry name" value="AdoMet_MTases"/>
    <property type="match status" value="1"/>
</dbReference>